<dbReference type="Pfam" id="PF01694">
    <property type="entry name" value="Rhomboid"/>
    <property type="match status" value="1"/>
</dbReference>
<comment type="caution">
    <text evidence="8">The sequence shown here is derived from an EMBL/GenBank/DDBJ whole genome shotgun (WGS) entry which is preliminary data.</text>
</comment>
<sequence length="216" mass="22122">MGHQTTPEPAPLAETETGGEESEETWGEALGRNPVVQTLAIMMAVSILGWSATGGQGIPDDFAVAMPVFDPWWSLITATYGHLDTAHLISNATMVAVAGGLISLYSSAIRFHLFFLTTGVLSSISQVYIADAFGTSLAVIGASGSAFALGGYIIGSVSTAGDSEKSGSFGPVAVLVLLAAGGVTIWMSPPGTAFGSHFVGALLGLIAGRLHLLRAR</sequence>
<accession>M0AED6</accession>
<reference evidence="8 9" key="1">
    <citation type="journal article" date="2014" name="PLoS Genet.">
        <title>Phylogenetically driven sequencing of extremely halophilic archaea reveals strategies for static and dynamic osmo-response.</title>
        <authorList>
            <person name="Becker E.A."/>
            <person name="Seitzer P.M."/>
            <person name="Tritt A."/>
            <person name="Larsen D."/>
            <person name="Krusor M."/>
            <person name="Yao A.I."/>
            <person name="Wu D."/>
            <person name="Madern D."/>
            <person name="Eisen J.A."/>
            <person name="Darling A.E."/>
            <person name="Facciotti M.T."/>
        </authorList>
    </citation>
    <scope>NUCLEOTIDE SEQUENCE [LARGE SCALE GENOMIC DNA]</scope>
    <source>
        <strain evidence="8 9">JCM 10990</strain>
    </source>
</reference>
<protein>
    <submittedName>
        <fullName evidence="8">Rhomboid family protein</fullName>
    </submittedName>
</protein>
<feature type="transmembrane region" description="Helical" evidence="6">
    <location>
        <begin position="194"/>
        <end position="212"/>
    </location>
</feature>
<dbReference type="OrthoDB" id="169619at2157"/>
<feature type="compositionally biased region" description="Acidic residues" evidence="5">
    <location>
        <begin position="17"/>
        <end position="26"/>
    </location>
</feature>
<evidence type="ECO:0000256" key="2">
    <source>
        <dbReference type="ARBA" id="ARBA00022692"/>
    </source>
</evidence>
<feature type="transmembrane region" description="Helical" evidence="6">
    <location>
        <begin position="88"/>
        <end position="106"/>
    </location>
</feature>
<evidence type="ECO:0000256" key="3">
    <source>
        <dbReference type="ARBA" id="ARBA00022989"/>
    </source>
</evidence>
<comment type="subcellular location">
    <subcellularLocation>
        <location evidence="1">Membrane</location>
        <topology evidence="1">Multi-pass membrane protein</topology>
    </subcellularLocation>
</comment>
<dbReference type="Gene3D" id="1.20.1540.10">
    <property type="entry name" value="Rhomboid-like"/>
    <property type="match status" value="1"/>
</dbReference>
<organism evidence="8 9">
    <name type="scientific">Natrialba chahannaoensis JCM 10990</name>
    <dbReference type="NCBI Taxonomy" id="1227492"/>
    <lineage>
        <taxon>Archaea</taxon>
        <taxon>Methanobacteriati</taxon>
        <taxon>Methanobacteriota</taxon>
        <taxon>Stenosarchaea group</taxon>
        <taxon>Halobacteria</taxon>
        <taxon>Halobacteriales</taxon>
        <taxon>Natrialbaceae</taxon>
        <taxon>Natrialba</taxon>
    </lineage>
</organism>
<feature type="region of interest" description="Disordered" evidence="5">
    <location>
        <begin position="1"/>
        <end position="29"/>
    </location>
</feature>
<feature type="transmembrane region" description="Helical" evidence="6">
    <location>
        <begin position="136"/>
        <end position="157"/>
    </location>
</feature>
<name>M0AED6_9EURY</name>
<proteinExistence type="predicted"/>
<keyword evidence="9" id="KW-1185">Reference proteome</keyword>
<evidence type="ECO:0000256" key="1">
    <source>
        <dbReference type="ARBA" id="ARBA00004141"/>
    </source>
</evidence>
<dbReference type="GO" id="GO:0004252">
    <property type="term" value="F:serine-type endopeptidase activity"/>
    <property type="evidence" value="ECO:0007669"/>
    <property type="project" value="InterPro"/>
</dbReference>
<feature type="domain" description="Peptidase S54 rhomboid" evidence="7">
    <location>
        <begin position="72"/>
        <end position="210"/>
    </location>
</feature>
<evidence type="ECO:0000313" key="8">
    <source>
        <dbReference type="EMBL" id="ELY96766.1"/>
    </source>
</evidence>
<feature type="transmembrane region" description="Helical" evidence="6">
    <location>
        <begin position="169"/>
        <end position="188"/>
    </location>
</feature>
<evidence type="ECO:0000256" key="5">
    <source>
        <dbReference type="SAM" id="MobiDB-lite"/>
    </source>
</evidence>
<keyword evidence="4 6" id="KW-0472">Membrane</keyword>
<evidence type="ECO:0000256" key="6">
    <source>
        <dbReference type="SAM" id="Phobius"/>
    </source>
</evidence>
<dbReference type="Proteomes" id="UP000011693">
    <property type="component" value="Unassembled WGS sequence"/>
</dbReference>
<dbReference type="RefSeq" id="WP_006168562.1">
    <property type="nucleotide sequence ID" value="NZ_AOIN01000080.1"/>
</dbReference>
<dbReference type="PATRIC" id="fig|1227492.4.peg.3053"/>
<dbReference type="InterPro" id="IPR035952">
    <property type="entry name" value="Rhomboid-like_sf"/>
</dbReference>
<dbReference type="GO" id="GO:0016020">
    <property type="term" value="C:membrane"/>
    <property type="evidence" value="ECO:0007669"/>
    <property type="project" value="UniProtKB-SubCell"/>
</dbReference>
<keyword evidence="3 6" id="KW-1133">Transmembrane helix</keyword>
<dbReference type="InterPro" id="IPR022764">
    <property type="entry name" value="Peptidase_S54_rhomboid_dom"/>
</dbReference>
<gene>
    <name evidence="8" type="ORF">C482_15366</name>
</gene>
<evidence type="ECO:0000313" key="9">
    <source>
        <dbReference type="Proteomes" id="UP000011693"/>
    </source>
</evidence>
<dbReference type="EMBL" id="AOIN01000080">
    <property type="protein sequence ID" value="ELY96766.1"/>
    <property type="molecule type" value="Genomic_DNA"/>
</dbReference>
<evidence type="ECO:0000259" key="7">
    <source>
        <dbReference type="Pfam" id="PF01694"/>
    </source>
</evidence>
<dbReference type="AlphaFoldDB" id="M0AED6"/>
<evidence type="ECO:0000256" key="4">
    <source>
        <dbReference type="ARBA" id="ARBA00023136"/>
    </source>
</evidence>
<dbReference type="PANTHER" id="PTHR43066">
    <property type="entry name" value="RHOMBOID-RELATED PROTEIN"/>
    <property type="match status" value="1"/>
</dbReference>
<dbReference type="SUPFAM" id="SSF144091">
    <property type="entry name" value="Rhomboid-like"/>
    <property type="match status" value="1"/>
</dbReference>
<dbReference type="STRING" id="1227492.C482_15366"/>
<keyword evidence="2 6" id="KW-0812">Transmembrane</keyword>